<sequence length="1177" mass="125216">MNAAPDAPPWRLEGGGGLRALVVDGGALASLAADDVELVQHAASALEPGLVQVWVRDRESGRCWPVLGAGSVSRVTVHDGALVVTGSEDPGAQGDGAADDGGGLRWRVSLALHAERPAWSWRVEVRNAGGAPREVDVVHTHDVALAASGMLRTNELYVSQYLDVTPLDGPTGTALAVRQNLPQSGRHPWCVLAADVPVASWASDALDVHGSSGRWGGATGPTDDLPGRRRQHEHTLAALQTERTVLAPGEGLGMTFAGLLLADHAAATSDADQRYVREALDLGAAKGPARPAQRRAAELGRRAPSGAYDQGRELRVREPEASELTDRWPEPWSVVERDEAGAVLSFFAGPEDDPGREHVVVQAKEREVLRPHGTILRTGARAVPDPEGLTATAWMAGSPLSYLTRGNATTGRVLTTVRGYLGLQRAYGLRLLVEVAGRWRLLDLPSAFAMTPDSARWEYLLDPADGGGTVEVRTIAPAEDHRVTLRVGLTGPRRRVLVALHLATPSEPLPEPEGPTGQTRAHTREPRRVEVVVPGVDGVERVLAVAASAPLEPGDDGPLFDDGAHRVPGVVTLRTDEVSALELTLTVDVAPDLSPAGQAPPDSLPGSPGTGWWEQMTALRVSGDGEDLDALTVSLPWLVRDALVHFLSPRGLEQYSGGAWGTRDVTQGPLELLLALDRLADARALLLGVFAAQNVDGSWPQAFGFLPGDEHFRMEPAHGDVAHWPVLALGRYLLASQDADVLDEPVPWYTPDGPGAPTSLLDHVERALELARRSTLPSTGLAAYGHGDWNDSLQPADPAMARTMTSAWTVTLHHQALRTLAAGLAAAGLAAAGLAAAGHTARRVHDLRTWADAVEADLQRYLVIDGELAGYVQLGELGKDEGKGEGGDEGEGEDDVAVPVRRVLVHPRDTETGLRHGSLQIIHALGDELLDPGQVQRHLEIVRGHLMGVDGVRLFDQPPGYHGGETRHFQRAETATFVGREIGLMYAHAHLRWCEAMAHLGDADALWLGLRQVLAPGVLDVVPGARRRQANTYSSSSDAAVLDRPDFAARYAEVLTGATGLEGGWRIYSSGPGVLVRVITQSLLGVRRRGPRVEIDPVLPAGLDGVRATVPLAGGNLRLRYHVGPQGFGVGRLRLAEREVLGVPGRNGYRDGGLSVPLSRLAEALAPGGPELEVDLL</sequence>
<dbReference type="InterPro" id="IPR037018">
    <property type="entry name" value="GH65_N"/>
</dbReference>
<keyword evidence="5" id="KW-1185">Reference proteome</keyword>
<dbReference type="Pfam" id="PF21958">
    <property type="entry name" value="SOGP_N"/>
    <property type="match status" value="1"/>
</dbReference>
<reference evidence="4 5" key="1">
    <citation type="submission" date="2020-04" db="EMBL/GenBank/DDBJ databases">
        <title>Sequencing and Assembly of C. fimi.</title>
        <authorList>
            <person name="Ramsey A.R."/>
        </authorList>
    </citation>
    <scope>NUCLEOTIDE SEQUENCE [LARGE SCALE GENOMIC DNA]</scope>
    <source>
        <strain evidence="4 5">SB</strain>
    </source>
</reference>
<feature type="domain" description="SOGP N-terminal" evidence="3">
    <location>
        <begin position="24"/>
        <end position="250"/>
    </location>
</feature>
<dbReference type="Pfam" id="PF21250">
    <property type="entry name" value="SOGP_2nd"/>
    <property type="match status" value="1"/>
</dbReference>
<evidence type="ECO:0000259" key="2">
    <source>
        <dbReference type="Pfam" id="PF21250"/>
    </source>
</evidence>
<dbReference type="PANTHER" id="PTHR37469">
    <property type="entry name" value="CELLOBIONIC ACID PHOSPHORYLASE-RELATED"/>
    <property type="match status" value="1"/>
</dbReference>
<dbReference type="GO" id="GO:0005975">
    <property type="term" value="P:carbohydrate metabolic process"/>
    <property type="evidence" value="ECO:0007669"/>
    <property type="project" value="InterPro"/>
</dbReference>
<dbReference type="InterPro" id="IPR048771">
    <property type="entry name" value="SOGP_2nd"/>
</dbReference>
<evidence type="ECO:0000259" key="3">
    <source>
        <dbReference type="Pfam" id="PF21958"/>
    </source>
</evidence>
<dbReference type="SUPFAM" id="SSF74650">
    <property type="entry name" value="Galactose mutarotase-like"/>
    <property type="match status" value="1"/>
</dbReference>
<dbReference type="AlphaFoldDB" id="A0A7Y0LZC9"/>
<proteinExistence type="predicted"/>
<gene>
    <name evidence="4" type="ORF">HIR71_10765</name>
</gene>
<protein>
    <recommendedName>
        <fullName evidence="6">Glycosyl hydrolase 36 catalytic domain-containing protein</fullName>
    </recommendedName>
</protein>
<evidence type="ECO:0000313" key="4">
    <source>
        <dbReference type="EMBL" id="NMR20691.1"/>
    </source>
</evidence>
<dbReference type="InterPro" id="IPR008928">
    <property type="entry name" value="6-hairpin_glycosidase_sf"/>
</dbReference>
<organism evidence="4 5">
    <name type="scientific">Cellulomonas fimi</name>
    <dbReference type="NCBI Taxonomy" id="1708"/>
    <lineage>
        <taxon>Bacteria</taxon>
        <taxon>Bacillati</taxon>
        <taxon>Actinomycetota</taxon>
        <taxon>Actinomycetes</taxon>
        <taxon>Micrococcales</taxon>
        <taxon>Cellulomonadaceae</taxon>
        <taxon>Cellulomonas</taxon>
    </lineage>
</organism>
<dbReference type="InterPro" id="IPR011013">
    <property type="entry name" value="Gal_mutarotase_sf_dom"/>
</dbReference>
<dbReference type="Proteomes" id="UP000562124">
    <property type="component" value="Unassembled WGS sequence"/>
</dbReference>
<dbReference type="SUPFAM" id="SSF48208">
    <property type="entry name" value="Six-hairpin glycosidases"/>
    <property type="match status" value="1"/>
</dbReference>
<feature type="region of interest" description="Disordered" evidence="1">
    <location>
        <begin position="505"/>
        <end position="524"/>
    </location>
</feature>
<dbReference type="InterPro" id="IPR052047">
    <property type="entry name" value="GH94_Enzymes"/>
</dbReference>
<evidence type="ECO:0000256" key="1">
    <source>
        <dbReference type="SAM" id="MobiDB-lite"/>
    </source>
</evidence>
<comment type="caution">
    <text evidence="4">The sequence shown here is derived from an EMBL/GenBank/DDBJ whole genome shotgun (WGS) entry which is preliminary data.</text>
</comment>
<evidence type="ECO:0008006" key="6">
    <source>
        <dbReference type="Google" id="ProtNLM"/>
    </source>
</evidence>
<dbReference type="PANTHER" id="PTHR37469:SF2">
    <property type="entry name" value="CELLOBIONIC ACID PHOSPHORYLASE"/>
    <property type="match status" value="1"/>
</dbReference>
<accession>A0A7Y0LZC9</accession>
<feature type="domain" description="Glycoside phosphorylase super sandwich" evidence="2">
    <location>
        <begin position="336"/>
        <end position="462"/>
    </location>
</feature>
<evidence type="ECO:0000313" key="5">
    <source>
        <dbReference type="Proteomes" id="UP000562124"/>
    </source>
</evidence>
<dbReference type="EMBL" id="JABCJJ010000015">
    <property type="protein sequence ID" value="NMR20691.1"/>
    <property type="molecule type" value="Genomic_DNA"/>
</dbReference>
<name>A0A7Y0LZC9_CELFI</name>
<dbReference type="InterPro" id="IPR053831">
    <property type="entry name" value="SOGP_N"/>
</dbReference>
<dbReference type="Gene3D" id="2.70.98.40">
    <property type="entry name" value="Glycoside hydrolase, family 65, N-terminal domain"/>
    <property type="match status" value="1"/>
</dbReference>
<dbReference type="Gene3D" id="1.50.10.10">
    <property type="match status" value="1"/>
</dbReference>
<dbReference type="GO" id="GO:0030246">
    <property type="term" value="F:carbohydrate binding"/>
    <property type="evidence" value="ECO:0007669"/>
    <property type="project" value="InterPro"/>
</dbReference>
<dbReference type="RefSeq" id="WP_169325061.1">
    <property type="nucleotide sequence ID" value="NZ_JABCJJ010000015.1"/>
</dbReference>
<dbReference type="InterPro" id="IPR012341">
    <property type="entry name" value="6hp_glycosidase-like_sf"/>
</dbReference>
<dbReference type="GO" id="GO:0016757">
    <property type="term" value="F:glycosyltransferase activity"/>
    <property type="evidence" value="ECO:0007669"/>
    <property type="project" value="UniProtKB-ARBA"/>
</dbReference>
<feature type="region of interest" description="Disordered" evidence="1">
    <location>
        <begin position="286"/>
        <end position="309"/>
    </location>
</feature>